<dbReference type="AlphaFoldDB" id="A0A0K8MF95"/>
<dbReference type="InterPro" id="IPR010982">
    <property type="entry name" value="Lambda_DNA-bd_dom_sf"/>
</dbReference>
<dbReference type="GO" id="GO:0003677">
    <property type="term" value="F:DNA binding"/>
    <property type="evidence" value="ECO:0007669"/>
    <property type="project" value="UniProtKB-KW"/>
</dbReference>
<accession>A0A0K8MF95</accession>
<dbReference type="InterPro" id="IPR001387">
    <property type="entry name" value="Cro/C1-type_HTH"/>
</dbReference>
<dbReference type="CDD" id="cd00093">
    <property type="entry name" value="HTH_XRE"/>
    <property type="match status" value="1"/>
</dbReference>
<gene>
    <name evidence="3" type="ORF">FFIC_090350</name>
</gene>
<dbReference type="Gene3D" id="1.10.260.40">
    <property type="entry name" value="lambda repressor-like DNA-binding domains"/>
    <property type="match status" value="1"/>
</dbReference>
<dbReference type="STRING" id="157463.GCA_001047075_00134"/>
<dbReference type="Proteomes" id="UP000253891">
    <property type="component" value="Unassembled WGS sequence"/>
</dbReference>
<protein>
    <recommendedName>
        <fullName evidence="2">HTH cro/C1-type domain-containing protein</fullName>
    </recommendedName>
</protein>
<feature type="domain" description="HTH cro/C1-type" evidence="2">
    <location>
        <begin position="6"/>
        <end position="61"/>
    </location>
</feature>
<dbReference type="PANTHER" id="PTHR46558">
    <property type="entry name" value="TRACRIPTIONAL REGULATORY PROTEIN-RELATED-RELATED"/>
    <property type="match status" value="1"/>
</dbReference>
<evidence type="ECO:0000256" key="1">
    <source>
        <dbReference type="ARBA" id="ARBA00023125"/>
    </source>
</evidence>
<keyword evidence="1" id="KW-0238">DNA-binding</keyword>
<dbReference type="SUPFAM" id="SSF47413">
    <property type="entry name" value="lambda repressor-like DNA-binding domains"/>
    <property type="match status" value="1"/>
</dbReference>
<sequence length="213" mass="24378">MEKNRIRELREEEGLTLKQLSEKLGVTYATLSRYETGVVKTGKHEVWQKLADFFHVDVDFLQGLDIVDITKDTTAIYPEPKTPADFNAMINNIFPSFNTQNVLKNIIENTMKPIKDATEKARISYSARSRKQAKKLVARVNNDELSLVENMYVVSVLSLLSNGDETTLNNLAFINEYLNLAITDGEVFDDETFKPEMIKAFSEVLEYLEKQNK</sequence>
<dbReference type="SMART" id="SM00530">
    <property type="entry name" value="HTH_XRE"/>
    <property type="match status" value="1"/>
</dbReference>
<evidence type="ECO:0000313" key="3">
    <source>
        <dbReference type="EMBL" id="GAO99211.1"/>
    </source>
</evidence>
<dbReference type="RefSeq" id="WP_061992638.1">
    <property type="nucleotide sequence ID" value="NZ_DF967986.1"/>
</dbReference>
<name>A0A0K8MF95_9LACO</name>
<organism evidence="3 4">
    <name type="scientific">Fructobacillus ficulneus</name>
    <dbReference type="NCBI Taxonomy" id="157463"/>
    <lineage>
        <taxon>Bacteria</taxon>
        <taxon>Bacillati</taxon>
        <taxon>Bacillota</taxon>
        <taxon>Bacilli</taxon>
        <taxon>Lactobacillales</taxon>
        <taxon>Lactobacillaceae</taxon>
        <taxon>Fructobacillus</taxon>
    </lineage>
</organism>
<reference evidence="3 4" key="1">
    <citation type="journal article" date="2015" name="BMC Genomics">
        <title>Comparative genomics of Fructobacillus spp. and Leuconostoc spp. reveals niche-specific evolution of Fructobacillus spp.</title>
        <authorList>
            <person name="Endo A."/>
            <person name="Tanizawa Y."/>
            <person name="Tanaka N."/>
            <person name="Maeno S."/>
            <person name="Kumar H."/>
            <person name="Shiwa Y."/>
            <person name="Okada S."/>
            <person name="Yoshikawa H."/>
            <person name="Dicks L."/>
            <person name="Nakagawa J."/>
            <person name="Arita M."/>
        </authorList>
    </citation>
    <scope>NUCLEOTIDE SEQUENCE [LARGE SCALE GENOMIC DNA]</scope>
    <source>
        <strain evidence="3 4">JCM 12225</strain>
    </source>
</reference>
<dbReference type="Pfam" id="PF01381">
    <property type="entry name" value="HTH_3"/>
    <property type="match status" value="1"/>
</dbReference>
<dbReference type="EMBL" id="DF967986">
    <property type="protein sequence ID" value="GAO99211.1"/>
    <property type="molecule type" value="Genomic_DNA"/>
</dbReference>
<evidence type="ECO:0000259" key="2">
    <source>
        <dbReference type="PROSITE" id="PS50943"/>
    </source>
</evidence>
<keyword evidence="4" id="KW-1185">Reference proteome</keyword>
<proteinExistence type="predicted"/>
<evidence type="ECO:0000313" key="4">
    <source>
        <dbReference type="Proteomes" id="UP000253891"/>
    </source>
</evidence>
<dbReference type="PROSITE" id="PS50943">
    <property type="entry name" value="HTH_CROC1"/>
    <property type="match status" value="1"/>
</dbReference>
<dbReference type="PANTHER" id="PTHR46558:SF11">
    <property type="entry name" value="HTH-TYPE TRANSCRIPTIONAL REGULATOR XRE"/>
    <property type="match status" value="1"/>
</dbReference>
<dbReference type="OrthoDB" id="2142418at2"/>